<accession>A0A3A4AAS6</accession>
<organism evidence="3 4">
    <name type="scientific">Bailinhaonella thermotolerans</name>
    <dbReference type="NCBI Taxonomy" id="1070861"/>
    <lineage>
        <taxon>Bacteria</taxon>
        <taxon>Bacillati</taxon>
        <taxon>Actinomycetota</taxon>
        <taxon>Actinomycetes</taxon>
        <taxon>Streptosporangiales</taxon>
        <taxon>Streptosporangiaceae</taxon>
        <taxon>Bailinhaonella</taxon>
    </lineage>
</organism>
<evidence type="ECO:0000313" key="4">
    <source>
        <dbReference type="Proteomes" id="UP000265768"/>
    </source>
</evidence>
<dbReference type="Proteomes" id="UP000265768">
    <property type="component" value="Unassembled WGS sequence"/>
</dbReference>
<sequence length="155" mass="16637">MRHAGLISAVGAVLIAFVQLTASALPGDTLYGVKRAAEATWLDLSGDEFRRAERTIDAASTRAREAEELARSQADEQLISRALDDMEQQTKAAVELLTKAESGGDGDSAKVLDEFTTHQRRRVAPLVPRLRGDSRERAAGYLKMIEGVRASAGGG</sequence>
<name>A0A3A4AAS6_9ACTN</name>
<proteinExistence type="predicted"/>
<evidence type="ECO:0000256" key="1">
    <source>
        <dbReference type="SAM" id="Coils"/>
    </source>
</evidence>
<dbReference type="InterPro" id="IPR043725">
    <property type="entry name" value="DUF5667"/>
</dbReference>
<dbReference type="Pfam" id="PF18915">
    <property type="entry name" value="DUF5667"/>
    <property type="match status" value="1"/>
</dbReference>
<comment type="caution">
    <text evidence="3">The sequence shown here is derived from an EMBL/GenBank/DDBJ whole genome shotgun (WGS) entry which is preliminary data.</text>
</comment>
<protein>
    <recommendedName>
        <fullName evidence="2">DUF5667 domain-containing protein</fullName>
    </recommendedName>
</protein>
<evidence type="ECO:0000313" key="3">
    <source>
        <dbReference type="EMBL" id="RJL22528.1"/>
    </source>
</evidence>
<keyword evidence="4" id="KW-1185">Reference proteome</keyword>
<dbReference type="AlphaFoldDB" id="A0A3A4AAS6"/>
<keyword evidence="1" id="KW-0175">Coiled coil</keyword>
<feature type="coiled-coil region" evidence="1">
    <location>
        <begin position="49"/>
        <end position="76"/>
    </location>
</feature>
<feature type="domain" description="DUF5667" evidence="2">
    <location>
        <begin position="24"/>
        <end position="111"/>
    </location>
</feature>
<gene>
    <name evidence="3" type="ORF">D5H75_35515</name>
</gene>
<dbReference type="EMBL" id="QZEY01000022">
    <property type="protein sequence ID" value="RJL22528.1"/>
    <property type="molecule type" value="Genomic_DNA"/>
</dbReference>
<reference evidence="3 4" key="1">
    <citation type="submission" date="2018-09" db="EMBL/GenBank/DDBJ databases">
        <title>YIM 75507 draft genome.</title>
        <authorList>
            <person name="Tang S."/>
            <person name="Feng Y."/>
        </authorList>
    </citation>
    <scope>NUCLEOTIDE SEQUENCE [LARGE SCALE GENOMIC DNA]</scope>
    <source>
        <strain evidence="3 4">YIM 75507</strain>
    </source>
</reference>
<evidence type="ECO:0000259" key="2">
    <source>
        <dbReference type="Pfam" id="PF18915"/>
    </source>
</evidence>